<evidence type="ECO:0000256" key="2">
    <source>
        <dbReference type="ARBA" id="ARBA00022884"/>
    </source>
</evidence>
<evidence type="ECO:0000256" key="1">
    <source>
        <dbReference type="ARBA" id="ARBA00006151"/>
    </source>
</evidence>
<dbReference type="InterPro" id="IPR038294">
    <property type="entry name" value="SLBP_RNA_bind_sf"/>
</dbReference>
<dbReference type="GO" id="GO:0051028">
    <property type="term" value="P:mRNA transport"/>
    <property type="evidence" value="ECO:0007669"/>
    <property type="project" value="TreeGrafter"/>
</dbReference>
<accession>A0A915DE96</accession>
<dbReference type="Gene3D" id="1.10.8.1120">
    <property type="entry name" value="Histone RNA hairpin-binding protein RNA-binding domain"/>
    <property type="match status" value="1"/>
</dbReference>
<dbReference type="Pfam" id="PF15247">
    <property type="entry name" value="SLBP_RNA_bind"/>
    <property type="match status" value="1"/>
</dbReference>
<feature type="region of interest" description="Disordered" evidence="3">
    <location>
        <begin position="193"/>
        <end position="212"/>
    </location>
</feature>
<sequence>MASLSKSTISPRKRALNSELTCNVDHSPAKKATTSAAVEQKDTSFASLNLDIGLDLGNQSWVSIIDAEEKQKALATAPDPKGTITQEDQLHTKVCSNAGLAEALSNRRSDRLKKTAGKDAAENVSEIKRLNSNNRKRHVSTDSLATVNSSPGARAGVRTSPRKRIPHKTAKICPMTAGRSSTSSTSRKLFQADNAPTLSPNPNPTWEEPNHGWCFDTQTLERRSKEINKAKEKPIYQRYLAEVDKNNRTKGMHPKTPNKFINFSRRSWDSQIKLWKKSLYAWAGETPGSSVNASFCPSEVDEEDLADAHTDLDDSKAPGKGRKAKVATNLFKDVSVALCNPDNMASLMGHFDLESRTRGFTDHDESTLKATCNLGAKETVGRLISARSSQNNLFETVFIVSLIWHFTAFF</sequence>
<protein>
    <submittedName>
        <fullName evidence="6">Histone RNA hairpin-binding protein RNA-binding domain-containing protein</fullName>
    </submittedName>
</protein>
<dbReference type="GO" id="GO:0005737">
    <property type="term" value="C:cytoplasm"/>
    <property type="evidence" value="ECO:0007669"/>
    <property type="project" value="TreeGrafter"/>
</dbReference>
<dbReference type="Proteomes" id="UP000887574">
    <property type="component" value="Unplaced"/>
</dbReference>
<dbReference type="GO" id="GO:0003729">
    <property type="term" value="F:mRNA binding"/>
    <property type="evidence" value="ECO:0007669"/>
    <property type="project" value="InterPro"/>
</dbReference>
<dbReference type="InterPro" id="IPR026502">
    <property type="entry name" value="SLBP1/SLBP2"/>
</dbReference>
<dbReference type="PANTHER" id="PTHR17408:SF0">
    <property type="entry name" value="HISTONE RNA HAIRPIN-BINDING PROTEIN"/>
    <property type="match status" value="1"/>
</dbReference>
<evidence type="ECO:0000313" key="6">
    <source>
        <dbReference type="WBParaSite" id="jg19012"/>
    </source>
</evidence>
<dbReference type="InterPro" id="IPR029344">
    <property type="entry name" value="SLBP_RNA_bind"/>
</dbReference>
<feature type="domain" description="Histone RNA hairpin-binding protein RNA-binding" evidence="4">
    <location>
        <begin position="216"/>
        <end position="283"/>
    </location>
</feature>
<dbReference type="WBParaSite" id="jg19012">
    <property type="protein sequence ID" value="jg19012"/>
    <property type="gene ID" value="jg19012"/>
</dbReference>
<dbReference type="GO" id="GO:0071207">
    <property type="term" value="F:histone pre-mRNA stem-loop binding"/>
    <property type="evidence" value="ECO:0007669"/>
    <property type="project" value="TreeGrafter"/>
</dbReference>
<keyword evidence="5" id="KW-1185">Reference proteome</keyword>
<dbReference type="GO" id="GO:0007076">
    <property type="term" value="P:mitotic chromosome condensation"/>
    <property type="evidence" value="ECO:0007669"/>
    <property type="project" value="UniProtKB-ARBA"/>
</dbReference>
<evidence type="ECO:0000313" key="5">
    <source>
        <dbReference type="Proteomes" id="UP000887574"/>
    </source>
</evidence>
<keyword evidence="2" id="KW-0694">RNA-binding</keyword>
<dbReference type="AlphaFoldDB" id="A0A915DE96"/>
<dbReference type="PANTHER" id="PTHR17408">
    <property type="entry name" value="HISTONE RNA HAIRPIN-BINDING PROTEIN"/>
    <property type="match status" value="1"/>
</dbReference>
<organism evidence="5 6">
    <name type="scientific">Ditylenchus dipsaci</name>
    <dbReference type="NCBI Taxonomy" id="166011"/>
    <lineage>
        <taxon>Eukaryota</taxon>
        <taxon>Metazoa</taxon>
        <taxon>Ecdysozoa</taxon>
        <taxon>Nematoda</taxon>
        <taxon>Chromadorea</taxon>
        <taxon>Rhabditida</taxon>
        <taxon>Tylenchina</taxon>
        <taxon>Tylenchomorpha</taxon>
        <taxon>Sphaerularioidea</taxon>
        <taxon>Anguinidae</taxon>
        <taxon>Anguininae</taxon>
        <taxon>Ditylenchus</taxon>
    </lineage>
</organism>
<comment type="similarity">
    <text evidence="1">Belongs to the SLBP family.</text>
</comment>
<feature type="compositionally biased region" description="Polar residues" evidence="3">
    <location>
        <begin position="141"/>
        <end position="151"/>
    </location>
</feature>
<dbReference type="GO" id="GO:0071204">
    <property type="term" value="C:histone pre-mRNA 3'end processing complex"/>
    <property type="evidence" value="ECO:0007669"/>
    <property type="project" value="TreeGrafter"/>
</dbReference>
<reference evidence="6" key="1">
    <citation type="submission" date="2022-11" db="UniProtKB">
        <authorList>
            <consortium name="WormBaseParasite"/>
        </authorList>
    </citation>
    <scope>IDENTIFICATION</scope>
</reference>
<feature type="region of interest" description="Disordered" evidence="3">
    <location>
        <begin position="135"/>
        <end position="163"/>
    </location>
</feature>
<dbReference type="FunFam" id="1.10.8.1120:FF:000001">
    <property type="entry name" value="Histone RNA hairpin-binding protein-like"/>
    <property type="match status" value="1"/>
</dbReference>
<proteinExistence type="inferred from homology"/>
<evidence type="ECO:0000259" key="4">
    <source>
        <dbReference type="Pfam" id="PF15247"/>
    </source>
</evidence>
<dbReference type="GO" id="GO:0006398">
    <property type="term" value="P:mRNA 3'-end processing by stem-loop binding and cleavage"/>
    <property type="evidence" value="ECO:0007669"/>
    <property type="project" value="TreeGrafter"/>
</dbReference>
<name>A0A915DE96_9BILA</name>
<evidence type="ECO:0000256" key="3">
    <source>
        <dbReference type="SAM" id="MobiDB-lite"/>
    </source>
</evidence>